<dbReference type="EMBL" id="AWSI01000012">
    <property type="protein sequence ID" value="ERH31502.1"/>
    <property type="molecule type" value="Genomic_DNA"/>
</dbReference>
<keyword evidence="3" id="KW-1185">Reference proteome</keyword>
<dbReference type="SUPFAM" id="SSF53448">
    <property type="entry name" value="Nucleotide-diphospho-sugar transferases"/>
    <property type="match status" value="1"/>
</dbReference>
<dbReference type="PATRIC" id="fig|1321816.3.peg.319"/>
<feature type="domain" description="Glycosyltransferase 2-like" evidence="1">
    <location>
        <begin position="10"/>
        <end position="118"/>
    </location>
</feature>
<organism evidence="2 3">
    <name type="scientific">Alloscardovia omnicolens F0580</name>
    <dbReference type="NCBI Taxonomy" id="1321816"/>
    <lineage>
        <taxon>Bacteria</taxon>
        <taxon>Bacillati</taxon>
        <taxon>Actinomycetota</taxon>
        <taxon>Actinomycetes</taxon>
        <taxon>Bifidobacteriales</taxon>
        <taxon>Bifidobacteriaceae</taxon>
        <taxon>Alloscardovia</taxon>
    </lineage>
</organism>
<protein>
    <submittedName>
        <fullName evidence="2">Glycosyltransferase, group 2 family protein</fullName>
    </submittedName>
</protein>
<name>U1SLG4_9BIFI</name>
<accession>U1SLG4</accession>
<dbReference type="InterPro" id="IPR001173">
    <property type="entry name" value="Glyco_trans_2-like"/>
</dbReference>
<sequence length="433" mass="48805">MTSTAQPTVSIIIPAYNKEKYIGACLDSAVQQTLNTIEIIVVDDGSTDNTSAIISDYAHSDSRIIHLAHGVNKGLHTTRLTGVARASGLYTMFLDADDTLALTACETLYNFASSRPDADIIRYGAHVEVADTEDSSLGTRVESLFNATLGDCSHAQILQASFSPPFAAWVPWNIITAFFKTSLIQEAFKNLSVTRLNKIEDGYEYLAICSLSHKLYSYVEYRGLNYHFGRGISSRTTTSLDIFDRDQHSAWEVDQEVQAFSTHYSSTEINSAARNFHARALKIVGDDFVERLASNDYSEGLRILQTTWGKNNAYLALHYHINSHLYDELTKDAFPPTANFALWSDLFSEAIAETHLELSEEEQATHASTLYILEQIRTRTAQREAERQRVIYEESLRIFKTGTKARYYFDKFIPLGTHRRGLARRLAKLILHR</sequence>
<evidence type="ECO:0000259" key="1">
    <source>
        <dbReference type="Pfam" id="PF00535"/>
    </source>
</evidence>
<gene>
    <name evidence="2" type="ORF">HMPREF9244_00371</name>
</gene>
<dbReference type="Proteomes" id="UP000016519">
    <property type="component" value="Unassembled WGS sequence"/>
</dbReference>
<dbReference type="GO" id="GO:0016758">
    <property type="term" value="F:hexosyltransferase activity"/>
    <property type="evidence" value="ECO:0007669"/>
    <property type="project" value="UniProtKB-ARBA"/>
</dbReference>
<dbReference type="STRING" id="419015.HMPREF3214_01361"/>
<evidence type="ECO:0000313" key="2">
    <source>
        <dbReference type="EMBL" id="ERH31502.1"/>
    </source>
</evidence>
<dbReference type="CDD" id="cd00761">
    <property type="entry name" value="Glyco_tranf_GTA_type"/>
    <property type="match status" value="1"/>
</dbReference>
<reference evidence="2 3" key="1">
    <citation type="submission" date="2013-08" db="EMBL/GenBank/DDBJ databases">
        <authorList>
            <person name="Weinstock G."/>
            <person name="Sodergren E."/>
            <person name="Wylie T."/>
            <person name="Fulton L."/>
            <person name="Fulton R."/>
            <person name="Fronick C."/>
            <person name="O'Laughlin M."/>
            <person name="Godfrey J."/>
            <person name="Miner T."/>
            <person name="Herter B."/>
            <person name="Appelbaum E."/>
            <person name="Cordes M."/>
            <person name="Lek S."/>
            <person name="Wollam A."/>
            <person name="Pepin K.H."/>
            <person name="Palsikar V.B."/>
            <person name="Mitreva M."/>
            <person name="Wilson R.K."/>
        </authorList>
    </citation>
    <scope>NUCLEOTIDE SEQUENCE [LARGE SCALE GENOMIC DNA]</scope>
    <source>
        <strain evidence="2 3">F0580</strain>
    </source>
</reference>
<dbReference type="InterPro" id="IPR029044">
    <property type="entry name" value="Nucleotide-diphossugar_trans"/>
</dbReference>
<dbReference type="PANTHER" id="PTHR22916">
    <property type="entry name" value="GLYCOSYLTRANSFERASE"/>
    <property type="match status" value="1"/>
</dbReference>
<keyword evidence="2" id="KW-0808">Transferase</keyword>
<proteinExistence type="predicted"/>
<evidence type="ECO:0000313" key="3">
    <source>
        <dbReference type="Proteomes" id="UP000016519"/>
    </source>
</evidence>
<dbReference type="Pfam" id="PF00535">
    <property type="entry name" value="Glycos_transf_2"/>
    <property type="match status" value="1"/>
</dbReference>
<dbReference type="PANTHER" id="PTHR22916:SF3">
    <property type="entry name" value="UDP-GLCNAC:BETAGAL BETA-1,3-N-ACETYLGLUCOSAMINYLTRANSFERASE-LIKE PROTEIN 1"/>
    <property type="match status" value="1"/>
</dbReference>
<comment type="caution">
    <text evidence="2">The sequence shown here is derived from an EMBL/GenBank/DDBJ whole genome shotgun (WGS) entry which is preliminary data.</text>
</comment>
<dbReference type="HOGENOM" id="CLU_632624_0_0_11"/>
<dbReference type="AlphaFoldDB" id="U1SLG4"/>
<dbReference type="RefSeq" id="WP_021617520.1">
    <property type="nucleotide sequence ID" value="NZ_KE952643.1"/>
</dbReference>
<dbReference type="Gene3D" id="3.90.550.10">
    <property type="entry name" value="Spore Coat Polysaccharide Biosynthesis Protein SpsA, Chain A"/>
    <property type="match status" value="1"/>
</dbReference>